<gene>
    <name evidence="1" type="ORF">GWI33_011742</name>
</gene>
<organism evidence="1 2">
    <name type="scientific">Rhynchophorus ferrugineus</name>
    <name type="common">Red palm weevil</name>
    <name type="synonym">Curculio ferrugineus</name>
    <dbReference type="NCBI Taxonomy" id="354439"/>
    <lineage>
        <taxon>Eukaryota</taxon>
        <taxon>Metazoa</taxon>
        <taxon>Ecdysozoa</taxon>
        <taxon>Arthropoda</taxon>
        <taxon>Hexapoda</taxon>
        <taxon>Insecta</taxon>
        <taxon>Pterygota</taxon>
        <taxon>Neoptera</taxon>
        <taxon>Endopterygota</taxon>
        <taxon>Coleoptera</taxon>
        <taxon>Polyphaga</taxon>
        <taxon>Cucujiformia</taxon>
        <taxon>Curculionidae</taxon>
        <taxon>Dryophthorinae</taxon>
        <taxon>Rhynchophorus</taxon>
    </lineage>
</organism>
<accession>A0A834I6I6</accession>
<dbReference type="Proteomes" id="UP000625711">
    <property type="component" value="Unassembled WGS sequence"/>
</dbReference>
<dbReference type="EMBL" id="JAACXV010010390">
    <property type="protein sequence ID" value="KAF7275447.1"/>
    <property type="molecule type" value="Genomic_DNA"/>
</dbReference>
<evidence type="ECO:0000313" key="2">
    <source>
        <dbReference type="Proteomes" id="UP000625711"/>
    </source>
</evidence>
<feature type="non-terminal residue" evidence="1">
    <location>
        <position position="1"/>
    </location>
</feature>
<name>A0A834I6I6_RHYFE</name>
<evidence type="ECO:0000313" key="1">
    <source>
        <dbReference type="EMBL" id="KAF7275447.1"/>
    </source>
</evidence>
<proteinExistence type="predicted"/>
<dbReference type="AlphaFoldDB" id="A0A834I6I6"/>
<reference evidence="1" key="1">
    <citation type="submission" date="2020-08" db="EMBL/GenBank/DDBJ databases">
        <title>Genome sequencing and assembly of the red palm weevil Rhynchophorus ferrugineus.</title>
        <authorList>
            <person name="Dias G.B."/>
            <person name="Bergman C.M."/>
            <person name="Manee M."/>
        </authorList>
    </citation>
    <scope>NUCLEOTIDE SEQUENCE</scope>
    <source>
        <strain evidence="1">AA-2017</strain>
        <tissue evidence="1">Whole larva</tissue>
    </source>
</reference>
<comment type="caution">
    <text evidence="1">The sequence shown here is derived from an EMBL/GenBank/DDBJ whole genome shotgun (WGS) entry which is preliminary data.</text>
</comment>
<keyword evidence="2" id="KW-1185">Reference proteome</keyword>
<protein>
    <submittedName>
        <fullName evidence="1">Uncharacterized protein</fullName>
    </submittedName>
</protein>
<sequence>NSTAACKEEIVPVYVHWDDGIEPAERFALRKFATKTAETSRPNLNFGRTHTLPFAPHISAAASTGSN</sequence>